<evidence type="ECO:0000256" key="4">
    <source>
        <dbReference type="ARBA" id="ARBA00011738"/>
    </source>
</evidence>
<dbReference type="InterPro" id="IPR040079">
    <property type="entry name" value="Glutathione_S-Trfase"/>
</dbReference>
<protein>
    <recommendedName>
        <fullName evidence="5">glutathione transferase</fullName>
        <ecNumber evidence="5">2.5.1.18</ecNumber>
    </recommendedName>
    <alternativeName>
        <fullName evidence="7">GST class-pi</fullName>
    </alternativeName>
</protein>
<feature type="domain" description="GST C-terminal" evidence="10">
    <location>
        <begin position="102"/>
        <end position="220"/>
    </location>
</feature>
<sequence length="232" mass="27019">MLGQSRSGETSSKITLGYWNIRGLAEPIRTILHYTKTPFHDRRYECRGDGPEFDYSDWTDEKQKLGLDFPNLPYLIDDDVKITQSMAIMKYIAEKHDLCGRTPEERAVIDMVAFEIADCRSKYTGLCYNPRFDDFREAFVKETAPKVLKQFSTYIKKDFVAGEQISYADFLLYEMIQQYCTFGRHLVEPYENLVQFCKRFEAVPTIAAYMKSPDYQCGPFNNKIARFANNNS</sequence>
<dbReference type="Gene3D" id="1.20.1050.10">
    <property type="match status" value="1"/>
</dbReference>
<dbReference type="SUPFAM" id="SSF47616">
    <property type="entry name" value="GST C-terminal domain-like"/>
    <property type="match status" value="1"/>
</dbReference>
<comment type="subunit">
    <text evidence="4">Homodimer.</text>
</comment>
<dbReference type="InterPro" id="IPR010987">
    <property type="entry name" value="Glutathione-S-Trfase_C-like"/>
</dbReference>
<dbReference type="SUPFAM" id="SSF52833">
    <property type="entry name" value="Thioredoxin-like"/>
    <property type="match status" value="1"/>
</dbReference>
<evidence type="ECO:0000256" key="7">
    <source>
        <dbReference type="ARBA" id="ARBA00032759"/>
    </source>
</evidence>
<evidence type="ECO:0000259" key="10">
    <source>
        <dbReference type="PROSITE" id="PS50405"/>
    </source>
</evidence>
<evidence type="ECO:0000256" key="8">
    <source>
        <dbReference type="ARBA" id="ARBA00047960"/>
    </source>
</evidence>
<dbReference type="SFLD" id="SFLDG00363">
    <property type="entry name" value="AMPS_(cytGST):_Alpha-__Mu-__Pi"/>
    <property type="match status" value="1"/>
</dbReference>
<evidence type="ECO:0000259" key="9">
    <source>
        <dbReference type="PROSITE" id="PS50404"/>
    </source>
</evidence>
<proteinExistence type="inferred from homology"/>
<dbReference type="PROSITE" id="PS50404">
    <property type="entry name" value="GST_NTER"/>
    <property type="match status" value="1"/>
</dbReference>
<comment type="similarity">
    <text evidence="2">Belongs to the GST superfamily. Mu family.</text>
</comment>
<dbReference type="Gene3D" id="3.40.30.10">
    <property type="entry name" value="Glutaredoxin"/>
    <property type="match status" value="1"/>
</dbReference>
<dbReference type="InterPro" id="IPR050213">
    <property type="entry name" value="GST_superfamily"/>
</dbReference>
<comment type="catalytic activity">
    <reaction evidence="8">
        <text>RX + glutathione = an S-substituted glutathione + a halide anion + H(+)</text>
        <dbReference type="Rhea" id="RHEA:16437"/>
        <dbReference type="ChEBI" id="CHEBI:15378"/>
        <dbReference type="ChEBI" id="CHEBI:16042"/>
        <dbReference type="ChEBI" id="CHEBI:17792"/>
        <dbReference type="ChEBI" id="CHEBI:57925"/>
        <dbReference type="ChEBI" id="CHEBI:90779"/>
        <dbReference type="EC" id="2.5.1.18"/>
    </reaction>
</comment>
<reference evidence="11" key="1">
    <citation type="submission" date="2015-04" db="EMBL/GenBank/DDBJ databases">
        <title>The genome sequence of the plant pathogenic Rhizarian Plasmodiophora brassicae reveals insights in its biotrophic life cycle and the origin of chitin synthesis.</title>
        <authorList>
            <person name="Schwelm A."/>
            <person name="Fogelqvist J."/>
            <person name="Knaust A."/>
            <person name="Julke S."/>
            <person name="Lilja T."/>
            <person name="Dhandapani V."/>
            <person name="Bonilla-Rosso G."/>
            <person name="Karlsson M."/>
            <person name="Shevchenko A."/>
            <person name="Choi S.R."/>
            <person name="Kim H.G."/>
            <person name="Park J.Y."/>
            <person name="Lim Y.P."/>
            <person name="Ludwig-Muller J."/>
            <person name="Dixelius C."/>
        </authorList>
    </citation>
    <scope>NUCLEOTIDE SEQUENCE</scope>
    <source>
        <tissue evidence="11">Potato root galls</tissue>
    </source>
</reference>
<dbReference type="FunFam" id="1.20.1050.10:FF:000020">
    <property type="entry name" value="Glutathione S-transferase P 1"/>
    <property type="match status" value="1"/>
</dbReference>
<comment type="function">
    <text evidence="1">Conjugation of reduced glutathione to a wide number of exogenous and endogenous hydrophobic electrophiles.</text>
</comment>
<dbReference type="SFLD" id="SFLDG01205">
    <property type="entry name" value="AMPS.1"/>
    <property type="match status" value="1"/>
</dbReference>
<dbReference type="PROSITE" id="PS50405">
    <property type="entry name" value="GST_CTER"/>
    <property type="match status" value="1"/>
</dbReference>
<dbReference type="Pfam" id="PF14497">
    <property type="entry name" value="GST_C_3"/>
    <property type="match status" value="1"/>
</dbReference>
<evidence type="ECO:0000313" key="11">
    <source>
        <dbReference type="EMBL" id="CRZ08948.1"/>
    </source>
</evidence>
<dbReference type="GO" id="GO:0004364">
    <property type="term" value="F:glutathione transferase activity"/>
    <property type="evidence" value="ECO:0007669"/>
    <property type="project" value="UniProtKB-EC"/>
</dbReference>
<dbReference type="SFLD" id="SFLDS00019">
    <property type="entry name" value="Glutathione_Transferase_(cytos"/>
    <property type="match status" value="1"/>
</dbReference>
<name>A0A0H5R483_9EUKA</name>
<dbReference type="EC" id="2.5.1.18" evidence="5"/>
<evidence type="ECO:0000256" key="2">
    <source>
        <dbReference type="ARBA" id="ARBA00005861"/>
    </source>
</evidence>
<dbReference type="Pfam" id="PF02798">
    <property type="entry name" value="GST_N"/>
    <property type="match status" value="1"/>
</dbReference>
<evidence type="ECO:0000256" key="3">
    <source>
        <dbReference type="ARBA" id="ARBA00007297"/>
    </source>
</evidence>
<feature type="domain" description="GST N-terminal" evidence="9">
    <location>
        <begin position="12"/>
        <end position="100"/>
    </location>
</feature>
<dbReference type="AlphaFoldDB" id="A0A0H5R483"/>
<dbReference type="CDD" id="cd03075">
    <property type="entry name" value="GST_N_Mu"/>
    <property type="match status" value="1"/>
</dbReference>
<dbReference type="InterPro" id="IPR036249">
    <property type="entry name" value="Thioredoxin-like_sf"/>
</dbReference>
<dbReference type="PANTHER" id="PTHR11571">
    <property type="entry name" value="GLUTATHIONE S-TRANSFERASE"/>
    <property type="match status" value="1"/>
</dbReference>
<dbReference type="InterPro" id="IPR036282">
    <property type="entry name" value="Glutathione-S-Trfase_C_sf"/>
</dbReference>
<dbReference type="InterPro" id="IPR004045">
    <property type="entry name" value="Glutathione_S-Trfase_N"/>
</dbReference>
<organism evidence="11">
    <name type="scientific">Spongospora subterranea</name>
    <dbReference type="NCBI Taxonomy" id="70186"/>
    <lineage>
        <taxon>Eukaryota</taxon>
        <taxon>Sar</taxon>
        <taxon>Rhizaria</taxon>
        <taxon>Endomyxa</taxon>
        <taxon>Phytomyxea</taxon>
        <taxon>Plasmodiophorida</taxon>
        <taxon>Plasmodiophoridae</taxon>
        <taxon>Spongospora</taxon>
    </lineage>
</organism>
<dbReference type="GO" id="GO:0006749">
    <property type="term" value="P:glutathione metabolic process"/>
    <property type="evidence" value="ECO:0007669"/>
    <property type="project" value="TreeGrafter"/>
</dbReference>
<dbReference type="EMBL" id="HACM01008506">
    <property type="protein sequence ID" value="CRZ08948.1"/>
    <property type="molecule type" value="Transcribed_RNA"/>
</dbReference>
<comment type="similarity">
    <text evidence="3">Belongs to the GST superfamily. Pi family.</text>
</comment>
<dbReference type="PANTHER" id="PTHR11571:SF222">
    <property type="entry name" value="GLUTATHIONE TRANSFERASE"/>
    <property type="match status" value="1"/>
</dbReference>
<evidence type="ECO:0000256" key="1">
    <source>
        <dbReference type="ARBA" id="ARBA00003701"/>
    </source>
</evidence>
<accession>A0A0H5R483</accession>
<dbReference type="InterPro" id="IPR004046">
    <property type="entry name" value="GST_C"/>
</dbReference>
<evidence type="ECO:0000256" key="5">
    <source>
        <dbReference type="ARBA" id="ARBA00012452"/>
    </source>
</evidence>
<keyword evidence="6" id="KW-0808">Transferase</keyword>
<evidence type="ECO:0000256" key="6">
    <source>
        <dbReference type="ARBA" id="ARBA00022679"/>
    </source>
</evidence>